<dbReference type="EMBL" id="HBER01016855">
    <property type="protein sequence ID" value="CAD8533263.1"/>
    <property type="molecule type" value="Transcribed_RNA"/>
</dbReference>
<sequence>MAVEVTDDQKAAMQGMLNGVYADMSHLATKLRPSDSDPDAPLSFGGIRAALAGCPSLSEIGSQCSAASVSSIAVALDAVGAIDDALDGLDAAARANGLLLSWQLNREQHGVAESMALDEATSRQASAVLQTCTKLLMQAQMLIPKQRWVQQTLAVARASALVANSLWSHSDEAALALQTAILAREGLRYPRLELSASTPKQVLPKAPVEITVLLARQHAGGSEAAKMINNQGIFEAYWLYVEGHKPKETPNSLLAAQPMPVKDVDAPHVEAQVVFTAPPTLGKYQLTVHVLSTSVIGVELSQDVMFEVVEDDVPALE</sequence>
<dbReference type="Gene3D" id="2.60.40.150">
    <property type="entry name" value="C2 domain"/>
    <property type="match status" value="1"/>
</dbReference>
<evidence type="ECO:0000313" key="2">
    <source>
        <dbReference type="EMBL" id="CAD8533263.1"/>
    </source>
</evidence>
<accession>A0A7S0NTP6</accession>
<dbReference type="Pfam" id="PF02889">
    <property type="entry name" value="Sec63"/>
    <property type="match status" value="1"/>
</dbReference>
<protein>
    <recommendedName>
        <fullName evidence="1">SEC63 domain-containing protein</fullName>
    </recommendedName>
</protein>
<dbReference type="InterPro" id="IPR014756">
    <property type="entry name" value="Ig_E-set"/>
</dbReference>
<organism evidence="2">
    <name type="scientific">Calcidiscus leptoporus</name>
    <dbReference type="NCBI Taxonomy" id="127549"/>
    <lineage>
        <taxon>Eukaryota</taxon>
        <taxon>Haptista</taxon>
        <taxon>Haptophyta</taxon>
        <taxon>Prymnesiophyceae</taxon>
        <taxon>Coccolithales</taxon>
        <taxon>Calcidiscaceae</taxon>
        <taxon>Calcidiscus</taxon>
    </lineage>
</organism>
<dbReference type="InterPro" id="IPR035892">
    <property type="entry name" value="C2_domain_sf"/>
</dbReference>
<name>A0A7S0NTP6_9EUKA</name>
<reference evidence="2" key="1">
    <citation type="submission" date="2021-01" db="EMBL/GenBank/DDBJ databases">
        <authorList>
            <person name="Corre E."/>
            <person name="Pelletier E."/>
            <person name="Niang G."/>
            <person name="Scheremetjew M."/>
            <person name="Finn R."/>
            <person name="Kale V."/>
            <person name="Holt S."/>
            <person name="Cochrane G."/>
            <person name="Meng A."/>
            <person name="Brown T."/>
            <person name="Cohen L."/>
        </authorList>
    </citation>
    <scope>NUCLEOTIDE SEQUENCE</scope>
    <source>
        <strain evidence="2">RCC1130</strain>
    </source>
</reference>
<proteinExistence type="predicted"/>
<dbReference type="SUPFAM" id="SSF81296">
    <property type="entry name" value="E set domains"/>
    <property type="match status" value="1"/>
</dbReference>
<evidence type="ECO:0000259" key="1">
    <source>
        <dbReference type="Pfam" id="PF02889"/>
    </source>
</evidence>
<dbReference type="AlphaFoldDB" id="A0A7S0NTP6"/>
<dbReference type="InterPro" id="IPR004179">
    <property type="entry name" value="Sec63-dom"/>
</dbReference>
<feature type="domain" description="SEC63" evidence="1">
    <location>
        <begin position="124"/>
        <end position="303"/>
    </location>
</feature>
<gene>
    <name evidence="2" type="ORF">CLEP1334_LOCUS8518</name>
</gene>